<keyword evidence="1" id="KW-0472">Membrane</keyword>
<organism evidence="2 3">
    <name type="scientific">[Clostridium] fimetarium</name>
    <dbReference type="NCBI Taxonomy" id="99656"/>
    <lineage>
        <taxon>Bacteria</taxon>
        <taxon>Bacillati</taxon>
        <taxon>Bacillota</taxon>
        <taxon>Clostridia</taxon>
        <taxon>Lachnospirales</taxon>
        <taxon>Lachnospiraceae</taxon>
    </lineage>
</organism>
<protein>
    <submittedName>
        <fullName evidence="2">Uncharacterized protein</fullName>
    </submittedName>
</protein>
<feature type="transmembrane region" description="Helical" evidence="1">
    <location>
        <begin position="6"/>
        <end position="27"/>
    </location>
</feature>
<evidence type="ECO:0000313" key="2">
    <source>
        <dbReference type="EMBL" id="SEW38976.1"/>
    </source>
</evidence>
<dbReference type="Proteomes" id="UP000199701">
    <property type="component" value="Unassembled WGS sequence"/>
</dbReference>
<keyword evidence="1" id="KW-0812">Transmembrane</keyword>
<reference evidence="2 3" key="1">
    <citation type="submission" date="2016-10" db="EMBL/GenBank/DDBJ databases">
        <authorList>
            <person name="de Groot N.N."/>
        </authorList>
    </citation>
    <scope>NUCLEOTIDE SEQUENCE [LARGE SCALE GENOMIC DNA]</scope>
    <source>
        <strain evidence="2 3">DSM 9179</strain>
    </source>
</reference>
<dbReference type="STRING" id="99656.SAMN05421659_11473"/>
<proteinExistence type="predicted"/>
<keyword evidence="3" id="KW-1185">Reference proteome</keyword>
<keyword evidence="1" id="KW-1133">Transmembrane helix</keyword>
<dbReference type="RefSeq" id="WP_092455943.1">
    <property type="nucleotide sequence ID" value="NZ_FOJI01000014.1"/>
</dbReference>
<dbReference type="AlphaFoldDB" id="A0A1I0RE00"/>
<evidence type="ECO:0000256" key="1">
    <source>
        <dbReference type="SAM" id="Phobius"/>
    </source>
</evidence>
<evidence type="ECO:0000313" key="3">
    <source>
        <dbReference type="Proteomes" id="UP000199701"/>
    </source>
</evidence>
<dbReference type="EMBL" id="FOJI01000014">
    <property type="protein sequence ID" value="SEW38976.1"/>
    <property type="molecule type" value="Genomic_DNA"/>
</dbReference>
<sequence>MKYRNFLTIILLNFMFMCLLSLYMEYATFNRTTQRLMTNFDLAVESAINLSTGSEEFFSDKFNTAISSQATSIDKSKLLYATTKVYRDGNWITGNIYLMSMYYNQNGAFPESQTDYNMYASGKTSENIFEYLFGKVGTDYSNADLKWANNSSDISIIGGSKRQVTNTNFLEFYTKVGYKITSNIACKQKNENSWTPVNETVPTLTQMGLRLNPYNEVTSQITNDNFTTTAHQGTNNSVYYLTPASMGVTYIPIEVLKPTVLSNLEQMIRFSKCGLDPLTSTSIDINKTYASAEGCIATNVYDDGNGGASSSSLGHRTTDISPQYTSTTDMLNDGYVEYDMSTLKVKVDYFVVDFYDTANWKIANDIYGAIPNQSDLTTLPSKLKAADTTQDKTAVDGNKIVARVTVKCKIHIPYRSSLLQWFINITSDDENEHYDIKLWDEESKSIVTDSDGVWYQYSTYYVTE</sequence>
<name>A0A1I0RE00_9FIRM</name>
<gene>
    <name evidence="2" type="ORF">SAMN05421659_11473</name>
</gene>
<accession>A0A1I0RE00</accession>